<dbReference type="AlphaFoldDB" id="A0A430FS92"/>
<comment type="catalytic activity">
    <reaction evidence="7">
        <text>L-tyrosyl-[protein] + ATP = O-(5'-adenylyl)-L-tyrosyl-[protein] + diphosphate</text>
        <dbReference type="Rhea" id="RHEA:54288"/>
        <dbReference type="Rhea" id="RHEA-COMP:10136"/>
        <dbReference type="Rhea" id="RHEA-COMP:13846"/>
        <dbReference type="ChEBI" id="CHEBI:30616"/>
        <dbReference type="ChEBI" id="CHEBI:33019"/>
        <dbReference type="ChEBI" id="CHEBI:46858"/>
        <dbReference type="ChEBI" id="CHEBI:83624"/>
        <dbReference type="EC" id="2.7.7.108"/>
    </reaction>
</comment>
<dbReference type="PANTHER" id="PTHR39560:SF1">
    <property type="entry name" value="PROTEIN ADENYLYLTRANSFERASE FIC-RELATED"/>
    <property type="match status" value="1"/>
</dbReference>
<evidence type="ECO:0000313" key="9">
    <source>
        <dbReference type="EMBL" id="RSX55762.1"/>
    </source>
</evidence>
<dbReference type="InterPro" id="IPR003812">
    <property type="entry name" value="Fido"/>
</dbReference>
<keyword evidence="2" id="KW-0548">Nucleotidyltransferase</keyword>
<dbReference type="EMBL" id="QXGM01000001">
    <property type="protein sequence ID" value="RSX55762.1"/>
    <property type="molecule type" value="Genomic_DNA"/>
</dbReference>
<dbReference type="OrthoDB" id="9813719at2"/>
<evidence type="ECO:0000256" key="4">
    <source>
        <dbReference type="ARBA" id="ARBA00022840"/>
    </source>
</evidence>
<dbReference type="PROSITE" id="PS51459">
    <property type="entry name" value="FIDO"/>
    <property type="match status" value="1"/>
</dbReference>
<dbReference type="InterPro" id="IPR036597">
    <property type="entry name" value="Fido-like_dom_sf"/>
</dbReference>
<comment type="catalytic activity">
    <reaction evidence="6">
        <text>L-threonyl-[protein] + ATP = 3-O-(5'-adenylyl)-L-threonyl-[protein] + diphosphate</text>
        <dbReference type="Rhea" id="RHEA:54292"/>
        <dbReference type="Rhea" id="RHEA-COMP:11060"/>
        <dbReference type="Rhea" id="RHEA-COMP:13847"/>
        <dbReference type="ChEBI" id="CHEBI:30013"/>
        <dbReference type="ChEBI" id="CHEBI:30616"/>
        <dbReference type="ChEBI" id="CHEBI:33019"/>
        <dbReference type="ChEBI" id="CHEBI:138113"/>
        <dbReference type="EC" id="2.7.7.108"/>
    </reaction>
</comment>
<gene>
    <name evidence="9" type="ORF">D2E26_0325</name>
</gene>
<proteinExistence type="predicted"/>
<dbReference type="PANTHER" id="PTHR39560">
    <property type="entry name" value="PROTEIN ADENYLYLTRANSFERASE FIC-RELATED"/>
    <property type="match status" value="1"/>
</dbReference>
<evidence type="ECO:0000256" key="7">
    <source>
        <dbReference type="ARBA" id="ARBA00048696"/>
    </source>
</evidence>
<evidence type="ECO:0000256" key="3">
    <source>
        <dbReference type="ARBA" id="ARBA00022741"/>
    </source>
</evidence>
<dbReference type="Gene3D" id="1.10.3290.10">
    <property type="entry name" value="Fido-like domain"/>
    <property type="match status" value="1"/>
</dbReference>
<organism evidence="9 10">
    <name type="scientific">Bifidobacterium dolichotidis</name>
    <dbReference type="NCBI Taxonomy" id="2306976"/>
    <lineage>
        <taxon>Bacteria</taxon>
        <taxon>Bacillati</taxon>
        <taxon>Actinomycetota</taxon>
        <taxon>Actinomycetes</taxon>
        <taxon>Bifidobacteriales</taxon>
        <taxon>Bifidobacteriaceae</taxon>
        <taxon>Bifidobacterium</taxon>
    </lineage>
</organism>
<sequence>MTPAERASVVAFALKNCAIEAMTPSEPMLAGLQSYEDGDLSARQLVQFADEYGASHRDAVLARTVWLADEGWDQCGGLDELISIHKRLYSDVFDDAGQLRTEQTARRCNCNVSFFPADFIEMGATNIASEMADMHEFRGLDRDDLIQALAHIYDELGYLHPFVGGNAAVLRIFISRLTHFAGWDLDWGTVTRDEYEHAKHLAYNGDTSGFYKMFDRIARPANLSRIFLVSGWDQGPAH</sequence>
<keyword evidence="1" id="KW-0808">Transferase</keyword>
<evidence type="ECO:0000256" key="6">
    <source>
        <dbReference type="ARBA" id="ARBA00047939"/>
    </source>
</evidence>
<dbReference type="EC" id="2.7.7.108" evidence="5"/>
<keyword evidence="4" id="KW-0067">ATP-binding</keyword>
<dbReference type="InterPro" id="IPR033788">
    <property type="entry name" value="VbhA-like"/>
</dbReference>
<comment type="caution">
    <text evidence="9">The sequence shown here is derived from an EMBL/GenBank/DDBJ whole genome shotgun (WGS) entry which is preliminary data.</text>
</comment>
<dbReference type="GO" id="GO:0051302">
    <property type="term" value="P:regulation of cell division"/>
    <property type="evidence" value="ECO:0007669"/>
    <property type="project" value="TreeGrafter"/>
</dbReference>
<evidence type="ECO:0000256" key="1">
    <source>
        <dbReference type="ARBA" id="ARBA00022679"/>
    </source>
</evidence>
<keyword evidence="10" id="KW-1185">Reference proteome</keyword>
<protein>
    <recommendedName>
        <fullName evidence="5">protein adenylyltransferase</fullName>
        <ecNumber evidence="5">2.7.7.108</ecNumber>
    </recommendedName>
</protein>
<dbReference type="GO" id="GO:0005524">
    <property type="term" value="F:ATP binding"/>
    <property type="evidence" value="ECO:0007669"/>
    <property type="project" value="UniProtKB-KW"/>
</dbReference>
<keyword evidence="3" id="KW-0547">Nucleotide-binding</keyword>
<evidence type="ECO:0000256" key="2">
    <source>
        <dbReference type="ARBA" id="ARBA00022695"/>
    </source>
</evidence>
<reference evidence="9 10" key="1">
    <citation type="submission" date="2018-09" db="EMBL/GenBank/DDBJ databases">
        <title>Characterization of the phylogenetic diversity of five novel species belonging to the genus Bifidobacterium.</title>
        <authorList>
            <person name="Lugli G.A."/>
            <person name="Duranti S."/>
            <person name="Milani C."/>
        </authorList>
    </citation>
    <scope>NUCLEOTIDE SEQUENCE [LARGE SCALE GENOMIC DNA]</scope>
    <source>
        <strain evidence="9 10">2036B</strain>
    </source>
</reference>
<evidence type="ECO:0000313" key="10">
    <source>
        <dbReference type="Proteomes" id="UP000287609"/>
    </source>
</evidence>
<feature type="domain" description="Fido" evidence="8">
    <location>
        <begin position="76"/>
        <end position="219"/>
    </location>
</feature>
<dbReference type="CDD" id="cd11586">
    <property type="entry name" value="VbhA_like"/>
    <property type="match status" value="1"/>
</dbReference>
<dbReference type="GO" id="GO:0070733">
    <property type="term" value="F:AMPylase activity"/>
    <property type="evidence" value="ECO:0007669"/>
    <property type="project" value="UniProtKB-EC"/>
</dbReference>
<name>A0A430FS92_9BIFI</name>
<evidence type="ECO:0000256" key="5">
    <source>
        <dbReference type="ARBA" id="ARBA00034531"/>
    </source>
</evidence>
<dbReference type="RefSeq" id="WP_125962958.1">
    <property type="nucleotide sequence ID" value="NZ_QXGM01000001.1"/>
</dbReference>
<accession>A0A430FS92</accession>
<dbReference type="SUPFAM" id="SSF140931">
    <property type="entry name" value="Fic-like"/>
    <property type="match status" value="1"/>
</dbReference>
<evidence type="ECO:0000259" key="8">
    <source>
        <dbReference type="PROSITE" id="PS51459"/>
    </source>
</evidence>
<dbReference type="Proteomes" id="UP000287609">
    <property type="component" value="Unassembled WGS sequence"/>
</dbReference>
<dbReference type="Pfam" id="PF02661">
    <property type="entry name" value="Fic"/>
    <property type="match status" value="1"/>
</dbReference>